<feature type="region of interest" description="Disordered" evidence="1">
    <location>
        <begin position="62"/>
        <end position="88"/>
    </location>
</feature>
<accession>A0ABN7NVH6</accession>
<evidence type="ECO:0000313" key="3">
    <source>
        <dbReference type="Proteomes" id="UP001153148"/>
    </source>
</evidence>
<organism evidence="2 3">
    <name type="scientific">Timema podura</name>
    <name type="common">Walking stick</name>
    <dbReference type="NCBI Taxonomy" id="61482"/>
    <lineage>
        <taxon>Eukaryota</taxon>
        <taxon>Metazoa</taxon>
        <taxon>Ecdysozoa</taxon>
        <taxon>Arthropoda</taxon>
        <taxon>Hexapoda</taxon>
        <taxon>Insecta</taxon>
        <taxon>Pterygota</taxon>
        <taxon>Neoptera</taxon>
        <taxon>Polyneoptera</taxon>
        <taxon>Phasmatodea</taxon>
        <taxon>Timematodea</taxon>
        <taxon>Timematoidea</taxon>
        <taxon>Timematidae</taxon>
        <taxon>Timema</taxon>
    </lineage>
</organism>
<comment type="caution">
    <text evidence="2">The sequence shown here is derived from an EMBL/GenBank/DDBJ whole genome shotgun (WGS) entry which is preliminary data.</text>
</comment>
<sequence>MGDIPLPTGAVMPAVGFGTWQIVSNSTRKCGHISSKFYLPPLYPIEVKEGFGNQINLCRGRGLDPGPPAQKFDTLPLDRQVTQPQILR</sequence>
<evidence type="ECO:0000313" key="2">
    <source>
        <dbReference type="EMBL" id="CAG2058852.1"/>
    </source>
</evidence>
<dbReference type="EMBL" id="CAJPIN010008125">
    <property type="protein sequence ID" value="CAG2058852.1"/>
    <property type="molecule type" value="Genomic_DNA"/>
</dbReference>
<reference evidence="2" key="1">
    <citation type="submission" date="2021-03" db="EMBL/GenBank/DDBJ databases">
        <authorList>
            <person name="Tran Van P."/>
        </authorList>
    </citation>
    <scope>NUCLEOTIDE SEQUENCE</scope>
</reference>
<dbReference type="Proteomes" id="UP001153148">
    <property type="component" value="Unassembled WGS sequence"/>
</dbReference>
<proteinExistence type="predicted"/>
<keyword evidence="3" id="KW-1185">Reference proteome</keyword>
<evidence type="ECO:0000256" key="1">
    <source>
        <dbReference type="SAM" id="MobiDB-lite"/>
    </source>
</evidence>
<gene>
    <name evidence="2" type="ORF">TPAB3V08_LOCUS5819</name>
</gene>
<name>A0ABN7NVH6_TIMPD</name>
<protein>
    <submittedName>
        <fullName evidence="2">Uncharacterized protein</fullName>
    </submittedName>
</protein>